<evidence type="ECO:0000313" key="2">
    <source>
        <dbReference type="EMBL" id="QTR49187.1"/>
    </source>
</evidence>
<dbReference type="PANTHER" id="PTHR42850">
    <property type="entry name" value="METALLOPHOSPHOESTERASE"/>
    <property type="match status" value="1"/>
</dbReference>
<dbReference type="InterPro" id="IPR029052">
    <property type="entry name" value="Metallo-depent_PP-like"/>
</dbReference>
<dbReference type="SUPFAM" id="SSF56300">
    <property type="entry name" value="Metallo-dependent phosphatases"/>
    <property type="match status" value="1"/>
</dbReference>
<accession>A0ABX7X1P7</accession>
<evidence type="ECO:0000259" key="1">
    <source>
        <dbReference type="Pfam" id="PF00149"/>
    </source>
</evidence>
<dbReference type="PANTHER" id="PTHR42850:SF11">
    <property type="entry name" value="BIS(5'-NUCLEOSYL)-TETRAPHOSPHATASE [SYMMETRICAL]"/>
    <property type="match status" value="1"/>
</dbReference>
<evidence type="ECO:0000313" key="3">
    <source>
        <dbReference type="Proteomes" id="UP000672027"/>
    </source>
</evidence>
<organism evidence="2 3">
    <name type="scientific">Candidatus Thiothrix anitrata</name>
    <dbReference type="NCBI Taxonomy" id="2823902"/>
    <lineage>
        <taxon>Bacteria</taxon>
        <taxon>Pseudomonadati</taxon>
        <taxon>Pseudomonadota</taxon>
        <taxon>Gammaproteobacteria</taxon>
        <taxon>Thiotrichales</taxon>
        <taxon>Thiotrichaceae</taxon>
        <taxon>Thiothrix</taxon>
    </lineage>
</organism>
<reference evidence="2 3" key="1">
    <citation type="submission" date="2021-04" db="EMBL/GenBank/DDBJ databases">
        <title>Genomics, taxonomy and metabolism of representatives of sulfur bacteria of the genus Thiothrix: Thiothrix fructosivorans QT, Thiothrix unzii A1T and three new species, Thiothrix subterranea sp. nov., Thiothrix litoralis sp. nov. and 'Candidatus Thiothrix anitrata' sp. nov.</title>
        <authorList>
            <person name="Ravin N.V."/>
            <person name="Smolyakov D."/>
            <person name="Rudenko T.S."/>
            <person name="Mardanov A.V."/>
            <person name="Beletsky A.V."/>
            <person name="Markov N.D."/>
            <person name="Fomenkov A.I."/>
            <person name="Roberts R.J."/>
            <person name="Karnachuk O.V."/>
            <person name="Novikov A."/>
            <person name="Grabovich M.Y."/>
        </authorList>
    </citation>
    <scope>NUCLEOTIDE SEQUENCE [LARGE SCALE GENOMIC DNA]</scope>
    <source>
        <strain evidence="2 3">A52</strain>
    </source>
</reference>
<dbReference type="Gene3D" id="3.60.21.10">
    <property type="match status" value="1"/>
</dbReference>
<sequence>MPYTPFKFFAKNRLGKDFVVGDIHGSFTALEQLLQQAGFQATTDRVFAVGDLIDRGAESQRVTEFLNYPWFHSIMGNHEKILLDSANDVNLYKSWTSYNGGDWWKHTPLEQQQEIRQAIAELAIAFEVATGNGRVGIVHADIPNTMSWQQFVQNIHRNSESKECALWSRNRFRRIHTLGTADPIQGIDHVVFGHSPTPHVLRVANIHYIDTGAALLEDTGLGKLTLLQIHPTLTIHQLDTRTVSKSS</sequence>
<keyword evidence="3" id="KW-1185">Reference proteome</keyword>
<proteinExistence type="predicted"/>
<dbReference type="Pfam" id="PF00149">
    <property type="entry name" value="Metallophos"/>
    <property type="match status" value="1"/>
</dbReference>
<dbReference type="EMBL" id="CP072800">
    <property type="protein sequence ID" value="QTR49187.1"/>
    <property type="molecule type" value="Genomic_DNA"/>
</dbReference>
<dbReference type="RefSeq" id="WP_210226043.1">
    <property type="nucleotide sequence ID" value="NZ_CP072800.1"/>
</dbReference>
<dbReference type="InterPro" id="IPR050126">
    <property type="entry name" value="Ap4A_hydrolase"/>
</dbReference>
<dbReference type="Proteomes" id="UP000672027">
    <property type="component" value="Chromosome"/>
</dbReference>
<dbReference type="InterPro" id="IPR004843">
    <property type="entry name" value="Calcineurin-like_PHP"/>
</dbReference>
<protein>
    <submittedName>
        <fullName evidence="2">Metallophosphoesterase</fullName>
    </submittedName>
</protein>
<gene>
    <name evidence="2" type="ORF">J8380_13065</name>
</gene>
<name>A0ABX7X1P7_9GAMM</name>
<feature type="domain" description="Calcineurin-like phosphoesterase" evidence="1">
    <location>
        <begin position="19"/>
        <end position="197"/>
    </location>
</feature>